<evidence type="ECO:0000313" key="2">
    <source>
        <dbReference type="EMBL" id="HDD44082.1"/>
    </source>
</evidence>
<comment type="caution">
    <text evidence="2">The sequence shown here is derived from an EMBL/GenBank/DDBJ whole genome shotgun (WGS) entry which is preliminary data.</text>
</comment>
<dbReference type="PANTHER" id="PTHR14119">
    <property type="entry name" value="HYDROLASE"/>
    <property type="match status" value="1"/>
</dbReference>
<proteinExistence type="predicted"/>
<protein>
    <submittedName>
        <fullName evidence="2">Isochorismatase family protein</fullName>
    </submittedName>
</protein>
<dbReference type="EMBL" id="DRBS01000170">
    <property type="protein sequence ID" value="HDD44082.1"/>
    <property type="molecule type" value="Genomic_DNA"/>
</dbReference>
<dbReference type="PANTHER" id="PTHR14119:SF3">
    <property type="entry name" value="ISOCHORISMATASE DOMAIN-CONTAINING PROTEIN 2"/>
    <property type="match status" value="1"/>
</dbReference>
<name>A0A7C0U2N1_DESA2</name>
<dbReference type="Gene3D" id="3.40.50.850">
    <property type="entry name" value="Isochorismatase-like"/>
    <property type="match status" value="1"/>
</dbReference>
<gene>
    <name evidence="2" type="ORF">ENG63_04385</name>
</gene>
<dbReference type="InterPro" id="IPR036380">
    <property type="entry name" value="Isochorismatase-like_sf"/>
</dbReference>
<accession>A0A7C0U2N1</accession>
<sequence>MYLNREEAIVFVIDIQEKLFNVIYQKEELLKNCLKLLKGCQILNLPILATEQYPKGLGKTLPEIKNFLKEENIFEKLSFSAYIPAVIEKLEKINRRSIILIGIEAHVCIWQTCRDLLKNNFKVFIPQECVSSRSKIHLYNALELMDKIGAYIVNVETILFDLLKTAEVPEFKAISQIIK</sequence>
<dbReference type="AlphaFoldDB" id="A0A7C0U2N1"/>
<dbReference type="Proteomes" id="UP000886289">
    <property type="component" value="Unassembled WGS sequence"/>
</dbReference>
<dbReference type="Pfam" id="PF00857">
    <property type="entry name" value="Isochorismatase"/>
    <property type="match status" value="1"/>
</dbReference>
<dbReference type="InterPro" id="IPR000868">
    <property type="entry name" value="Isochorismatase-like_dom"/>
</dbReference>
<dbReference type="InterPro" id="IPR050993">
    <property type="entry name" value="Isochorismatase_domain"/>
</dbReference>
<organism evidence="2">
    <name type="scientific">Desulfofervidus auxilii</name>
    <dbReference type="NCBI Taxonomy" id="1621989"/>
    <lineage>
        <taxon>Bacteria</taxon>
        <taxon>Pseudomonadati</taxon>
        <taxon>Thermodesulfobacteriota</taxon>
        <taxon>Candidatus Desulfofervidia</taxon>
        <taxon>Candidatus Desulfofervidales</taxon>
        <taxon>Candidatus Desulfofervidaceae</taxon>
        <taxon>Candidatus Desulfofervidus</taxon>
    </lineage>
</organism>
<dbReference type="SUPFAM" id="SSF52499">
    <property type="entry name" value="Isochorismatase-like hydrolases"/>
    <property type="match status" value="1"/>
</dbReference>
<reference evidence="2" key="1">
    <citation type="journal article" date="2020" name="mSystems">
        <title>Genome- and Community-Level Interaction Insights into Carbon Utilization and Element Cycling Functions of Hydrothermarchaeota in Hydrothermal Sediment.</title>
        <authorList>
            <person name="Zhou Z."/>
            <person name="Liu Y."/>
            <person name="Xu W."/>
            <person name="Pan J."/>
            <person name="Luo Z.H."/>
            <person name="Li M."/>
        </authorList>
    </citation>
    <scope>NUCLEOTIDE SEQUENCE [LARGE SCALE GENOMIC DNA]</scope>
    <source>
        <strain evidence="2">HyVt-233</strain>
    </source>
</reference>
<feature type="domain" description="Isochorismatase-like" evidence="1">
    <location>
        <begin position="9"/>
        <end position="156"/>
    </location>
</feature>
<evidence type="ECO:0000259" key="1">
    <source>
        <dbReference type="Pfam" id="PF00857"/>
    </source>
</evidence>